<evidence type="ECO:0000313" key="12">
    <source>
        <dbReference type="Proteomes" id="UP000315534"/>
    </source>
</evidence>
<evidence type="ECO:0000256" key="5">
    <source>
        <dbReference type="HAMAP-Rule" id="MF_00050"/>
    </source>
</evidence>
<dbReference type="Pfam" id="PF00889">
    <property type="entry name" value="EF_TS"/>
    <property type="match status" value="1"/>
</dbReference>
<protein>
    <recommendedName>
        <fullName evidence="2 5">Elongation factor Ts</fullName>
        <shortName evidence="5">EF-Ts</shortName>
    </recommendedName>
</protein>
<dbReference type="SUPFAM" id="SSF54713">
    <property type="entry name" value="Elongation factor Ts (EF-Ts), dimerisation domain"/>
    <property type="match status" value="1"/>
</dbReference>
<dbReference type="CDD" id="cd14275">
    <property type="entry name" value="UBA_EF-Ts"/>
    <property type="match status" value="1"/>
</dbReference>
<keyword evidence="3 5" id="KW-0251">Elongation factor</keyword>
<dbReference type="GO" id="GO:0003746">
    <property type="term" value="F:translation elongation factor activity"/>
    <property type="evidence" value="ECO:0007669"/>
    <property type="project" value="UniProtKB-UniRule"/>
</dbReference>
<comment type="subcellular location">
    <subcellularLocation>
        <location evidence="5 7">Cytoplasm</location>
    </subcellularLocation>
</comment>
<dbReference type="InterPro" id="IPR014039">
    <property type="entry name" value="Transl_elong_EFTs/EF1B_dimer"/>
</dbReference>
<dbReference type="EMBL" id="SOJN01000075">
    <property type="protein sequence ID" value="TET45774.1"/>
    <property type="molecule type" value="Genomic_DNA"/>
</dbReference>
<evidence type="ECO:0000313" key="10">
    <source>
        <dbReference type="EMBL" id="TET77772.1"/>
    </source>
</evidence>
<dbReference type="FunFam" id="1.10.8.10:FF:000001">
    <property type="entry name" value="Elongation factor Ts"/>
    <property type="match status" value="1"/>
</dbReference>
<name>A0A523XEQ1_UNCT6</name>
<accession>A0A523XEQ1</accession>
<gene>
    <name evidence="5 10" type="primary">tsf</name>
    <name evidence="10" type="ORF">E3J38_09410</name>
    <name evidence="9" type="ORF">E3J62_06275</name>
</gene>
<dbReference type="NCBIfam" id="TIGR00116">
    <property type="entry name" value="tsf"/>
    <property type="match status" value="1"/>
</dbReference>
<keyword evidence="5" id="KW-0963">Cytoplasm</keyword>
<comment type="function">
    <text evidence="5 6">Associates with the EF-Tu.GDP complex and induces the exchange of GDP to GTP. It remains bound to the aminoacyl-tRNA.EF-Tu.GTP complex up to the GTP hydrolysis stage on the ribosome.</text>
</comment>
<keyword evidence="4 5" id="KW-0648">Protein biosynthesis</keyword>
<evidence type="ECO:0000256" key="1">
    <source>
        <dbReference type="ARBA" id="ARBA00005532"/>
    </source>
</evidence>
<dbReference type="Gene3D" id="1.10.286.20">
    <property type="match status" value="1"/>
</dbReference>
<dbReference type="GO" id="GO:0005737">
    <property type="term" value="C:cytoplasm"/>
    <property type="evidence" value="ECO:0007669"/>
    <property type="project" value="UniProtKB-SubCell"/>
</dbReference>
<feature type="domain" description="Translation elongation factor EFTs/EF1B dimerisation" evidence="8">
    <location>
        <begin position="50"/>
        <end position="197"/>
    </location>
</feature>
<dbReference type="PANTHER" id="PTHR11741">
    <property type="entry name" value="ELONGATION FACTOR TS"/>
    <property type="match status" value="1"/>
</dbReference>
<evidence type="ECO:0000313" key="11">
    <source>
        <dbReference type="Proteomes" id="UP000315525"/>
    </source>
</evidence>
<dbReference type="InterPro" id="IPR001816">
    <property type="entry name" value="Transl_elong_EFTs/EF1B"/>
</dbReference>
<dbReference type="HAMAP" id="MF_00050">
    <property type="entry name" value="EF_Ts"/>
    <property type="match status" value="1"/>
</dbReference>
<organism evidence="10 12">
    <name type="scientific">candidate division TA06 bacterium</name>
    <dbReference type="NCBI Taxonomy" id="2250710"/>
    <lineage>
        <taxon>Bacteria</taxon>
        <taxon>Bacteria division TA06</taxon>
    </lineage>
</organism>
<dbReference type="EMBL" id="SOIP01000542">
    <property type="protein sequence ID" value="TET77772.1"/>
    <property type="molecule type" value="Genomic_DNA"/>
</dbReference>
<comment type="caution">
    <text evidence="10">The sequence shown here is derived from an EMBL/GenBank/DDBJ whole genome shotgun (WGS) entry which is preliminary data.</text>
</comment>
<feature type="region of interest" description="Involved in Mg(2+) ion dislocation from EF-Tu" evidence="5">
    <location>
        <begin position="81"/>
        <end position="84"/>
    </location>
</feature>
<evidence type="ECO:0000256" key="6">
    <source>
        <dbReference type="RuleBase" id="RU000642"/>
    </source>
</evidence>
<evidence type="ECO:0000259" key="8">
    <source>
        <dbReference type="Pfam" id="PF00889"/>
    </source>
</evidence>
<dbReference type="PANTHER" id="PTHR11741:SF0">
    <property type="entry name" value="ELONGATION FACTOR TS, MITOCHONDRIAL"/>
    <property type="match status" value="1"/>
</dbReference>
<dbReference type="Gene3D" id="1.10.8.10">
    <property type="entry name" value="DNA helicase RuvA subunit, C-terminal domain"/>
    <property type="match status" value="1"/>
</dbReference>
<dbReference type="SUPFAM" id="SSF46934">
    <property type="entry name" value="UBA-like"/>
    <property type="match status" value="1"/>
</dbReference>
<dbReference type="AlphaFoldDB" id="A0A523XEQ1"/>
<evidence type="ECO:0000256" key="3">
    <source>
        <dbReference type="ARBA" id="ARBA00022768"/>
    </source>
</evidence>
<evidence type="ECO:0000313" key="9">
    <source>
        <dbReference type="EMBL" id="TET45774.1"/>
    </source>
</evidence>
<dbReference type="Proteomes" id="UP000315534">
    <property type="component" value="Unassembled WGS sequence"/>
</dbReference>
<dbReference type="InterPro" id="IPR036402">
    <property type="entry name" value="EF-Ts_dimer_sf"/>
</dbReference>
<evidence type="ECO:0000256" key="4">
    <source>
        <dbReference type="ARBA" id="ARBA00022917"/>
    </source>
</evidence>
<dbReference type="FunFam" id="1.10.286.20:FF:000001">
    <property type="entry name" value="Elongation factor Ts"/>
    <property type="match status" value="1"/>
</dbReference>
<proteinExistence type="inferred from homology"/>
<dbReference type="Gene3D" id="3.30.479.20">
    <property type="entry name" value="Elongation factor Ts, dimerisation domain"/>
    <property type="match status" value="1"/>
</dbReference>
<comment type="similarity">
    <text evidence="1 5 6">Belongs to the EF-Ts family.</text>
</comment>
<sequence>MSPTPQQVKELREKTGVGFMDCKRALEATNGDVDKAIEHLRKQGIAKAEKRMGRVTREGIIEAYIHPGSRLGVLLEVNCETDFVAKTSEFKGFVRDISMQVAATNPLVGSREEMPEDLVEKEESIYRTQALSSGKPEGIVEKIVKGKMEKYYAEVCLLEQPFVKDPDKTVETLLKELIAKTGENITIKRFARFRLGE</sequence>
<evidence type="ECO:0000256" key="2">
    <source>
        <dbReference type="ARBA" id="ARBA00016956"/>
    </source>
</evidence>
<dbReference type="PROSITE" id="PS01126">
    <property type="entry name" value="EF_TS_1"/>
    <property type="match status" value="1"/>
</dbReference>
<dbReference type="InterPro" id="IPR009060">
    <property type="entry name" value="UBA-like_sf"/>
</dbReference>
<evidence type="ECO:0000256" key="7">
    <source>
        <dbReference type="RuleBase" id="RU000643"/>
    </source>
</evidence>
<reference evidence="11 12" key="1">
    <citation type="submission" date="2019-03" db="EMBL/GenBank/DDBJ databases">
        <title>Metabolic potential of uncultured bacteria and archaea associated with petroleum seepage in deep-sea sediments.</title>
        <authorList>
            <person name="Dong X."/>
            <person name="Hubert C."/>
        </authorList>
    </citation>
    <scope>NUCLEOTIDE SEQUENCE [LARGE SCALE GENOMIC DNA]</scope>
    <source>
        <strain evidence="10">E29_bin36</strain>
        <strain evidence="9">E44_bin18</strain>
    </source>
</reference>
<dbReference type="PROSITE" id="PS01127">
    <property type="entry name" value="EF_TS_2"/>
    <property type="match status" value="1"/>
</dbReference>
<dbReference type="Proteomes" id="UP000315525">
    <property type="component" value="Unassembled WGS sequence"/>
</dbReference>
<dbReference type="InterPro" id="IPR018101">
    <property type="entry name" value="Transl_elong_Ts_CS"/>
</dbReference>